<dbReference type="InterPro" id="IPR022781">
    <property type="entry name" value="Flagellar_biosynth_FliO"/>
</dbReference>
<accession>A0ABU4JNE1</accession>
<keyword evidence="1 5" id="KW-1003">Cell membrane</keyword>
<name>A0ABU4JNE1_9CLOT</name>
<evidence type="ECO:0000256" key="1">
    <source>
        <dbReference type="ARBA" id="ARBA00022475"/>
    </source>
</evidence>
<evidence type="ECO:0000256" key="5">
    <source>
        <dbReference type="RuleBase" id="RU362064"/>
    </source>
</evidence>
<gene>
    <name evidence="6" type="primary">fliO</name>
    <name evidence="6" type="ORF">P8V03_00615</name>
</gene>
<dbReference type="RefSeq" id="WP_318796346.1">
    <property type="nucleotide sequence ID" value="NZ_JARUJP010000001.1"/>
</dbReference>
<keyword evidence="6" id="KW-0969">Cilium</keyword>
<proteinExistence type="inferred from homology"/>
<organism evidence="6 7">
    <name type="scientific">Clostridium tanneri</name>
    <dbReference type="NCBI Taxonomy" id="3037988"/>
    <lineage>
        <taxon>Bacteria</taxon>
        <taxon>Bacillati</taxon>
        <taxon>Bacillota</taxon>
        <taxon>Clostridia</taxon>
        <taxon>Eubacteriales</taxon>
        <taxon>Clostridiaceae</taxon>
        <taxon>Clostridium</taxon>
    </lineage>
</organism>
<keyword evidence="7" id="KW-1185">Reference proteome</keyword>
<evidence type="ECO:0000256" key="3">
    <source>
        <dbReference type="ARBA" id="ARBA00022989"/>
    </source>
</evidence>
<keyword evidence="6" id="KW-0966">Cell projection</keyword>
<comment type="caution">
    <text evidence="6">The sequence shown here is derived from an EMBL/GenBank/DDBJ whole genome shotgun (WGS) entry which is preliminary data.</text>
</comment>
<evidence type="ECO:0000313" key="6">
    <source>
        <dbReference type="EMBL" id="MDW8799652.1"/>
    </source>
</evidence>
<evidence type="ECO:0000256" key="2">
    <source>
        <dbReference type="ARBA" id="ARBA00022692"/>
    </source>
</evidence>
<reference evidence="6 7" key="1">
    <citation type="submission" date="2023-04" db="EMBL/GenBank/DDBJ databases">
        <title>Clostridium tannerae sp. nov., isolated from the fecal material of an alpaca.</title>
        <authorList>
            <person name="Miller S."/>
            <person name="Hendry M."/>
            <person name="King J."/>
            <person name="Sankaranarayanan K."/>
            <person name="Lawson P.A."/>
        </authorList>
    </citation>
    <scope>NUCLEOTIDE SEQUENCE [LARGE SCALE GENOMIC DNA]</scope>
    <source>
        <strain evidence="6 7">A1-XYC3</strain>
    </source>
</reference>
<dbReference type="Pfam" id="PF04347">
    <property type="entry name" value="FliO"/>
    <property type="match status" value="1"/>
</dbReference>
<keyword evidence="5" id="KW-0975">Bacterial flagellum</keyword>
<evidence type="ECO:0000256" key="4">
    <source>
        <dbReference type="ARBA" id="ARBA00023136"/>
    </source>
</evidence>
<keyword evidence="2 5" id="KW-0812">Transmembrane</keyword>
<keyword evidence="3 5" id="KW-1133">Transmembrane helix</keyword>
<feature type="transmembrane region" description="Helical" evidence="5">
    <location>
        <begin position="6"/>
        <end position="27"/>
    </location>
</feature>
<protein>
    <recommendedName>
        <fullName evidence="5">Flagellar protein</fullName>
    </recommendedName>
</protein>
<dbReference type="Proteomes" id="UP001281656">
    <property type="component" value="Unassembled WGS sequence"/>
</dbReference>
<dbReference type="EMBL" id="JARUJP010000001">
    <property type="protein sequence ID" value="MDW8799652.1"/>
    <property type="molecule type" value="Genomic_DNA"/>
</dbReference>
<comment type="subcellular location">
    <subcellularLocation>
        <location evidence="5">Cell membrane</location>
    </subcellularLocation>
    <subcellularLocation>
        <location evidence="5">Bacterial flagellum basal body</location>
    </subcellularLocation>
</comment>
<sequence length="136" mass="15825">MDLQFWWMLLKILIFLPFILLLIYTSMKFGGNKLQNMQNGRYIKVIERATISKENSLVVVKIGDKGYVMASTNGKLEIISELSKEEIVKIETLRTIPQYNSLKDFYQKSGLKKVSDSPHLKSLYTKLKFKKEGRDE</sequence>
<dbReference type="NCBIfam" id="TIGR03500">
    <property type="entry name" value="FliO_TIGR"/>
    <property type="match status" value="1"/>
</dbReference>
<keyword evidence="6" id="KW-0282">Flagellum</keyword>
<evidence type="ECO:0000313" key="7">
    <source>
        <dbReference type="Proteomes" id="UP001281656"/>
    </source>
</evidence>
<keyword evidence="4 5" id="KW-0472">Membrane</keyword>
<comment type="similarity">
    <text evidence="5">Belongs to the FliO/MopB family.</text>
</comment>